<organism evidence="2 3">
    <name type="scientific">Rhizoctonia solani</name>
    <dbReference type="NCBI Taxonomy" id="456999"/>
    <lineage>
        <taxon>Eukaryota</taxon>
        <taxon>Fungi</taxon>
        <taxon>Dikarya</taxon>
        <taxon>Basidiomycota</taxon>
        <taxon>Agaricomycotina</taxon>
        <taxon>Agaricomycetes</taxon>
        <taxon>Cantharellales</taxon>
        <taxon>Ceratobasidiaceae</taxon>
        <taxon>Rhizoctonia</taxon>
    </lineage>
</organism>
<sequence>MLQSYIFHIFIVTFMFSGAVWGDPVEASKDLVTRGGGICLIGCTAGTEIVGMLIKLQNDLQPKLSELDDCYTTGTDPTNVMNDINALFSGTSSGISNLPLDLTGLLNGKGPKIINLWTGVLSGLVEHSAKWNNERNLNARGISGDIFAGLLVQITTAVVSAQATLMAAFGNLQNLGSQLLDASKPHWEQLQEQLVGHGLNVLGSISETINNLLGSIMGGSP</sequence>
<name>A0A8H3DYE0_9AGAM</name>
<proteinExistence type="predicted"/>
<protein>
    <recommendedName>
        <fullName evidence="4">Secreted protein</fullName>
    </recommendedName>
</protein>
<evidence type="ECO:0000313" key="3">
    <source>
        <dbReference type="Proteomes" id="UP000663827"/>
    </source>
</evidence>
<comment type="caution">
    <text evidence="2">The sequence shown here is derived from an EMBL/GenBank/DDBJ whole genome shotgun (WGS) entry which is preliminary data.</text>
</comment>
<reference evidence="2" key="1">
    <citation type="submission" date="2021-01" db="EMBL/GenBank/DDBJ databases">
        <authorList>
            <person name="Kaushik A."/>
        </authorList>
    </citation>
    <scope>NUCLEOTIDE SEQUENCE</scope>
    <source>
        <strain evidence="2">AG5</strain>
    </source>
</reference>
<feature type="signal peptide" evidence="1">
    <location>
        <begin position="1"/>
        <end position="22"/>
    </location>
</feature>
<dbReference type="Proteomes" id="UP000663827">
    <property type="component" value="Unassembled WGS sequence"/>
</dbReference>
<evidence type="ECO:0008006" key="4">
    <source>
        <dbReference type="Google" id="ProtNLM"/>
    </source>
</evidence>
<gene>
    <name evidence="2" type="ORF">RDB_LOCUS71179</name>
</gene>
<dbReference type="EMBL" id="CAJNJQ010001424">
    <property type="protein sequence ID" value="CAE7138363.1"/>
    <property type="molecule type" value="Genomic_DNA"/>
</dbReference>
<evidence type="ECO:0000313" key="2">
    <source>
        <dbReference type="EMBL" id="CAE7138363.1"/>
    </source>
</evidence>
<accession>A0A8H3DYE0</accession>
<dbReference type="AlphaFoldDB" id="A0A8H3DYE0"/>
<feature type="chain" id="PRO_5034484558" description="Secreted protein" evidence="1">
    <location>
        <begin position="23"/>
        <end position="221"/>
    </location>
</feature>
<evidence type="ECO:0000256" key="1">
    <source>
        <dbReference type="SAM" id="SignalP"/>
    </source>
</evidence>
<keyword evidence="1" id="KW-0732">Signal</keyword>
<dbReference type="OrthoDB" id="3148729at2759"/>